<dbReference type="InterPro" id="IPR006311">
    <property type="entry name" value="TAT_signal"/>
</dbReference>
<dbReference type="EMBL" id="CP002379">
    <property type="protein sequence ID" value="ADX74168.1"/>
    <property type="molecule type" value="Genomic_DNA"/>
</dbReference>
<dbReference type="AlphaFoldDB" id="F0M1H2"/>
<proteinExistence type="predicted"/>
<dbReference type="HOGENOM" id="CLU_516442_0_0_11"/>
<organism evidence="1 2">
    <name type="scientific">Pseudarthrobacter phenanthrenivorans (strain DSM 18606 / JCM 16027 / LMG 23796 / Sphe3)</name>
    <name type="common">Arthrobacter phenanthrenivorans</name>
    <dbReference type="NCBI Taxonomy" id="930171"/>
    <lineage>
        <taxon>Bacteria</taxon>
        <taxon>Bacillati</taxon>
        <taxon>Actinomycetota</taxon>
        <taxon>Actinomycetes</taxon>
        <taxon>Micrococcales</taxon>
        <taxon>Micrococcaceae</taxon>
        <taxon>Pseudarthrobacter</taxon>
    </lineage>
</organism>
<evidence type="ECO:0000313" key="1">
    <source>
        <dbReference type="EMBL" id="ADX74168.1"/>
    </source>
</evidence>
<gene>
    <name evidence="1" type="ordered locus">Asphe3_30580</name>
</gene>
<dbReference type="OrthoDB" id="4955424at2"/>
<dbReference type="Gene3D" id="2.160.20.10">
    <property type="entry name" value="Single-stranded right-handed beta-helix, Pectin lyase-like"/>
    <property type="match status" value="1"/>
</dbReference>
<dbReference type="InterPro" id="IPR011050">
    <property type="entry name" value="Pectin_lyase_fold/virulence"/>
</dbReference>
<dbReference type="RefSeq" id="WP_013602059.1">
    <property type="nucleotide sequence ID" value="NC_015145.1"/>
</dbReference>
<dbReference type="PROSITE" id="PS51318">
    <property type="entry name" value="TAT"/>
    <property type="match status" value="1"/>
</dbReference>
<sequence length="527" mass="56639" precursor="true">MRKTKETGRQLQNEKKSLKRRQFFRLGSLVAAITGAAATTAGTAASANAVPGDGADITTYVPTTEKGAALGVATLDTQSKIPFAQLPDLSATYARVFAVDALYADGVMDATSHIQSKIDMASAVGGGVVSIPPGQFRLTRSNDIASLLLLPNVVIRGSGPVTHLFLDPRTAPSPTRYHVLRIGTENSGADNVVVEDLKLTANHASIGGGSILGIGARHTGNKLASSNNITVRRCHIHDTQIAVCASKDGGDGLEEGQDRIKAQFRNWLVQDCVLTLCGNKMVEFSETNGARCVGNRMIRCYAGPQAIFFSQNIVFEKNYVSYTDSGLNIAAGAHDIDIVCNTFEADDAIHPSVSNGAIFLRTEPTVGRSYSIHNIRSRGNVYRDRHTRSRRVLKFQTRAENAEANYQLITFIGDIFDGSIYFDDVTSPAKTSITEFLFSDCTIEGDFFNDSSSTLASYTDNELRGCLMRKPGGYVLNASGWALVGNRIKSELTISAGATNNVIQANRIQGRLVDWGLGTVKANNVTG</sequence>
<dbReference type="eggNOG" id="ENOG5033PUR">
    <property type="taxonomic scope" value="Bacteria"/>
</dbReference>
<evidence type="ECO:0008006" key="3">
    <source>
        <dbReference type="Google" id="ProtNLM"/>
    </source>
</evidence>
<dbReference type="KEGG" id="apn:Asphe3_30580"/>
<protein>
    <recommendedName>
        <fullName evidence="3">Pectate lyase superfamily protein domain-containing protein</fullName>
    </recommendedName>
</protein>
<dbReference type="SUPFAM" id="SSF51126">
    <property type="entry name" value="Pectin lyase-like"/>
    <property type="match status" value="1"/>
</dbReference>
<reference evidence="1 2" key="1">
    <citation type="journal article" date="2011" name="Stand. Genomic Sci.">
        <title>Complete genome sequence of Arthrobacter phenanthrenivorans type strain (Sphe3).</title>
        <authorList>
            <person name="Kallimanis A."/>
            <person name="Labutti K.M."/>
            <person name="Lapidus A."/>
            <person name="Clum A."/>
            <person name="Lykidis A."/>
            <person name="Mavromatis K."/>
            <person name="Pagani I."/>
            <person name="Liolios K."/>
            <person name="Ivanova N."/>
            <person name="Goodwin L."/>
            <person name="Pitluck S."/>
            <person name="Chen A."/>
            <person name="Palaniappan K."/>
            <person name="Markowitz V."/>
            <person name="Bristow J."/>
            <person name="Velentzas A.D."/>
            <person name="Perisynakis A."/>
            <person name="Ouzounis C.C."/>
            <person name="Kyrpides N.C."/>
            <person name="Koukkou A.I."/>
            <person name="Drainas C."/>
        </authorList>
    </citation>
    <scope>NUCLEOTIDE SEQUENCE [LARGE SCALE GENOMIC DNA]</scope>
    <source>
        <strain evidence="2">DSM 18606 / JCM 16027 / LMG 23796 / Sphe3</strain>
    </source>
</reference>
<accession>F0M1H2</accession>
<name>F0M1H2_PSEPM</name>
<dbReference type="Proteomes" id="UP000008639">
    <property type="component" value="Chromosome"/>
</dbReference>
<dbReference type="InterPro" id="IPR012334">
    <property type="entry name" value="Pectin_lyas_fold"/>
</dbReference>
<evidence type="ECO:0000313" key="2">
    <source>
        <dbReference type="Proteomes" id="UP000008639"/>
    </source>
</evidence>